<organism evidence="3">
    <name type="scientific">uncultured Flavobacteriia bacterium</name>
    <dbReference type="NCBI Taxonomy" id="212695"/>
    <lineage>
        <taxon>Bacteria</taxon>
        <taxon>Pseudomonadati</taxon>
        <taxon>Bacteroidota</taxon>
        <taxon>Flavobacteriia</taxon>
        <taxon>environmental samples</taxon>
    </lineage>
</organism>
<keyword evidence="3" id="KW-0328">Glycosyltransferase</keyword>
<dbReference type="AlphaFoldDB" id="H6RIH2"/>
<evidence type="ECO:0000256" key="1">
    <source>
        <dbReference type="ARBA" id="ARBA00022679"/>
    </source>
</evidence>
<sequence length="435" mass="50107">MPLLSKDKTILIITYYWPPSGGAGVQRWLKLTNYLCDMGYAIHVIAPDPEYASYAVIDESLALEVHPNVKVHLTKSFEPLNLYQKLIGKKNMPTAGLGGIDHKNPFQKAVVFLRSNLFIPDPRKYWNKYAIKKAQQLIREKGIKTVITSSPPHSTQLIGYELKKMFDLRWIVDFRDMWTDIYYYKLLNNSKLSHKINLRYERKIIETADHIVTASPVYIPFFKSKSPTVSNDKFTSIPNGYDPKDFERFDYQLKTDFVITYTGTISDQYNITPFLDALQMFKINHPEASFKLQFVGSTYPELAEEISVRELTNHTAYSAYVPHHESISFLETSYLLLVCGPLNSSGQEGGIPAKVYEYMASGRPIVYIGKEDGFVADMLRETQTGISQKQDHKKVYKYLYKHYEQWQKGIIHNAPNDKIIKYSRPAQAAEYSNLL</sequence>
<dbReference type="InterPro" id="IPR001296">
    <property type="entry name" value="Glyco_trans_1"/>
</dbReference>
<name>H6RIH2_9BACT</name>
<dbReference type="EC" id="2.4.-.-" evidence="3"/>
<accession>H6RIH2</accession>
<reference evidence="3" key="1">
    <citation type="journal article" date="2012" name="Environ. Microbiol.">
        <title>Genomic content of uncultured Bacteroidetes from contrasting oceanic provinces in the North Atlantic Ocean.</title>
        <authorList>
            <person name="Gomez-Pereira P.R."/>
            <person name="Schuler M."/>
            <person name="Fuchs B.M."/>
            <person name="Bennke C."/>
            <person name="Teeling H."/>
            <person name="Waldmann J."/>
            <person name="Richter M."/>
            <person name="Barbe V."/>
            <person name="Bataille E."/>
            <person name="Glockner F.O."/>
            <person name="Amann R."/>
        </authorList>
    </citation>
    <scope>NUCLEOTIDE SEQUENCE</scope>
</reference>
<dbReference type="PANTHER" id="PTHR46401">
    <property type="entry name" value="GLYCOSYLTRANSFERASE WBBK-RELATED"/>
    <property type="match status" value="1"/>
</dbReference>
<dbReference type="SUPFAM" id="SSF53756">
    <property type="entry name" value="UDP-Glycosyltransferase/glycogen phosphorylase"/>
    <property type="match status" value="1"/>
</dbReference>
<proteinExistence type="predicted"/>
<reference evidence="3" key="2">
    <citation type="submission" date="2012-02" db="EMBL/GenBank/DDBJ databases">
        <authorList>
            <person name="Genoscope - CEA"/>
        </authorList>
    </citation>
    <scope>NUCLEOTIDE SEQUENCE</scope>
</reference>
<feature type="domain" description="Glycosyl transferase family 1" evidence="2">
    <location>
        <begin position="245"/>
        <end position="391"/>
    </location>
</feature>
<dbReference type="EMBL" id="FO117621">
    <property type="protein sequence ID" value="CCG00947.1"/>
    <property type="molecule type" value="Genomic_DNA"/>
</dbReference>
<protein>
    <submittedName>
        <fullName evidence="3">Glycosyl transferase, family 1</fullName>
        <ecNumber evidence="3">2.4.-.-</ecNumber>
    </submittedName>
</protein>
<evidence type="ECO:0000313" key="3">
    <source>
        <dbReference type="EMBL" id="CCG00947.1"/>
    </source>
</evidence>
<gene>
    <name evidence="3" type="ORF">S3_BF_A10_0014</name>
</gene>
<dbReference type="Pfam" id="PF00534">
    <property type="entry name" value="Glycos_transf_1"/>
    <property type="match status" value="1"/>
</dbReference>
<dbReference type="CDD" id="cd03794">
    <property type="entry name" value="GT4_WbuB-like"/>
    <property type="match status" value="1"/>
</dbReference>
<dbReference type="GO" id="GO:0009103">
    <property type="term" value="P:lipopolysaccharide biosynthetic process"/>
    <property type="evidence" value="ECO:0007669"/>
    <property type="project" value="TreeGrafter"/>
</dbReference>
<dbReference type="GO" id="GO:0016757">
    <property type="term" value="F:glycosyltransferase activity"/>
    <property type="evidence" value="ECO:0007669"/>
    <property type="project" value="UniProtKB-KW"/>
</dbReference>
<evidence type="ECO:0000259" key="2">
    <source>
        <dbReference type="Pfam" id="PF00534"/>
    </source>
</evidence>
<dbReference type="Gene3D" id="3.40.50.2000">
    <property type="entry name" value="Glycogen Phosphorylase B"/>
    <property type="match status" value="2"/>
</dbReference>
<keyword evidence="1 3" id="KW-0808">Transferase</keyword>
<dbReference type="PANTHER" id="PTHR46401:SF2">
    <property type="entry name" value="GLYCOSYLTRANSFERASE WBBK-RELATED"/>
    <property type="match status" value="1"/>
</dbReference>